<dbReference type="InterPro" id="IPR025303">
    <property type="entry name" value="PdaC"/>
</dbReference>
<feature type="signal peptide" evidence="2">
    <location>
        <begin position="1"/>
        <end position="42"/>
    </location>
</feature>
<dbReference type="Gene3D" id="3.30.565.40">
    <property type="entry name" value="Fervidobacterium nodosum Rt17-B1 like"/>
    <property type="match status" value="1"/>
</dbReference>
<dbReference type="RefSeq" id="WP_185122942.1">
    <property type="nucleotide sequence ID" value="NZ_JACJVQ010000024.1"/>
</dbReference>
<gene>
    <name evidence="6" type="ORF">H7B67_26740</name>
</gene>
<name>A0A841T604_9BACL</name>
<sequence length="362" mass="39669">MRAVIGDQWANKKKAAKKAIPFALALSLSATLWMGAMGQASADAPYKTLKQSFVIGGVSSNISVLNSYDTTYVGLRMLNDKLGLRTAWNKADDSVTVEGNGRKLVLGLKSGDMTLNGQKIYGLPPIVNNDSTYLPLRFLLERMGYEIVYNSTSKGIEITKLEENAVGIETGSISYNDAAKRLELSVNYPRVTGLASEAAQRKINDYLKQEAESQAEAGKKQLLEAASQTGEWAVEFSGTYTVSYNEQGLLSLYVDYYVYSGGAHGGTLRVPYTFDLATGSLLTLKEAAKGNPNYVSIINNAIKAQLKSRGLDQDLIAPFETIEPDRPFYLNHNGLVIAFQQYEYLPYAAGIQEFVIPLKSFE</sequence>
<evidence type="ECO:0000259" key="4">
    <source>
        <dbReference type="Pfam" id="PF11738"/>
    </source>
</evidence>
<reference evidence="6 7" key="1">
    <citation type="submission" date="2020-08" db="EMBL/GenBank/DDBJ databases">
        <title>Cohnella phylogeny.</title>
        <authorList>
            <person name="Dunlap C."/>
        </authorList>
    </citation>
    <scope>NUCLEOTIDE SEQUENCE [LARGE SCALE GENOMIC DNA]</scope>
    <source>
        <strain evidence="6 7">DSM 25241</strain>
    </source>
</reference>
<accession>A0A841T604</accession>
<dbReference type="InterPro" id="IPR036582">
    <property type="entry name" value="Mao_N_sf"/>
</dbReference>
<comment type="caution">
    <text evidence="6">The sequence shown here is derived from an EMBL/GenBank/DDBJ whole genome shotgun (WGS) entry which is preliminary data.</text>
</comment>
<evidence type="ECO:0000259" key="5">
    <source>
        <dbReference type="Pfam" id="PF13739"/>
    </source>
</evidence>
<keyword evidence="2" id="KW-0732">Signal</keyword>
<feature type="domain" description="DUF3298" evidence="4">
    <location>
        <begin position="292"/>
        <end position="358"/>
    </location>
</feature>
<dbReference type="SUPFAM" id="SSF55383">
    <property type="entry name" value="Copper amine oxidase, domain N"/>
    <property type="match status" value="1"/>
</dbReference>
<feature type="coiled-coil region" evidence="1">
    <location>
        <begin position="196"/>
        <end position="228"/>
    </location>
</feature>
<dbReference type="AlphaFoldDB" id="A0A841T604"/>
<keyword evidence="1" id="KW-0175">Coiled coil</keyword>
<evidence type="ECO:0000259" key="3">
    <source>
        <dbReference type="Pfam" id="PF07833"/>
    </source>
</evidence>
<feature type="domain" description="Deacetylase PdaC" evidence="5">
    <location>
        <begin position="181"/>
        <end position="266"/>
    </location>
</feature>
<proteinExistence type="predicted"/>
<evidence type="ECO:0000256" key="1">
    <source>
        <dbReference type="SAM" id="Coils"/>
    </source>
</evidence>
<dbReference type="Pfam" id="PF11738">
    <property type="entry name" value="DUF3298"/>
    <property type="match status" value="1"/>
</dbReference>
<dbReference type="InterPro" id="IPR012854">
    <property type="entry name" value="Cu_amine_oxidase-like_N"/>
</dbReference>
<evidence type="ECO:0000313" key="7">
    <source>
        <dbReference type="Proteomes" id="UP000535838"/>
    </source>
</evidence>
<dbReference type="Proteomes" id="UP000535838">
    <property type="component" value="Unassembled WGS sequence"/>
</dbReference>
<feature type="chain" id="PRO_5032934667" evidence="2">
    <location>
        <begin position="43"/>
        <end position="362"/>
    </location>
</feature>
<keyword evidence="7" id="KW-1185">Reference proteome</keyword>
<organism evidence="6 7">
    <name type="scientific">Cohnella thailandensis</name>
    <dbReference type="NCBI Taxonomy" id="557557"/>
    <lineage>
        <taxon>Bacteria</taxon>
        <taxon>Bacillati</taxon>
        <taxon>Bacillota</taxon>
        <taxon>Bacilli</taxon>
        <taxon>Bacillales</taxon>
        <taxon>Paenibacillaceae</taxon>
        <taxon>Cohnella</taxon>
    </lineage>
</organism>
<dbReference type="Pfam" id="PF13739">
    <property type="entry name" value="PdaC"/>
    <property type="match status" value="1"/>
</dbReference>
<evidence type="ECO:0000313" key="6">
    <source>
        <dbReference type="EMBL" id="MBB6637738.1"/>
    </source>
</evidence>
<protein>
    <submittedName>
        <fullName evidence="6">DUF4163 domain-containing protein</fullName>
    </submittedName>
</protein>
<dbReference type="Gene3D" id="3.30.457.10">
    <property type="entry name" value="Copper amine oxidase-like, N-terminal domain"/>
    <property type="match status" value="1"/>
</dbReference>
<dbReference type="InterPro" id="IPR021729">
    <property type="entry name" value="DUF3298"/>
</dbReference>
<evidence type="ECO:0000256" key="2">
    <source>
        <dbReference type="SAM" id="SignalP"/>
    </source>
</evidence>
<dbReference type="EMBL" id="JACJVQ010000024">
    <property type="protein sequence ID" value="MBB6637738.1"/>
    <property type="molecule type" value="Genomic_DNA"/>
</dbReference>
<dbReference type="Pfam" id="PF07833">
    <property type="entry name" value="Cu_amine_oxidN1"/>
    <property type="match status" value="1"/>
</dbReference>
<dbReference type="Gene3D" id="3.90.640.20">
    <property type="entry name" value="Heat-shock cognate protein, ATPase"/>
    <property type="match status" value="1"/>
</dbReference>
<dbReference type="InterPro" id="IPR037126">
    <property type="entry name" value="PdaC/RsiV-like_sf"/>
</dbReference>
<feature type="domain" description="Copper amine oxidase-like N-terminal" evidence="3">
    <location>
        <begin position="67"/>
        <end position="157"/>
    </location>
</feature>